<organism evidence="31">
    <name type="scientific">Schizaphis graminum</name>
    <name type="common">Green bug aphid</name>
    <dbReference type="NCBI Taxonomy" id="13262"/>
    <lineage>
        <taxon>Eukaryota</taxon>
        <taxon>Metazoa</taxon>
        <taxon>Ecdysozoa</taxon>
        <taxon>Arthropoda</taxon>
        <taxon>Hexapoda</taxon>
        <taxon>Insecta</taxon>
        <taxon>Pterygota</taxon>
        <taxon>Neoptera</taxon>
        <taxon>Paraneoptera</taxon>
        <taxon>Hemiptera</taxon>
        <taxon>Sternorrhyncha</taxon>
        <taxon>Aphidomorpha</taxon>
        <taxon>Aphidoidea</taxon>
        <taxon>Aphididae</taxon>
        <taxon>Aphidini</taxon>
        <taxon>Schizaphis</taxon>
    </lineage>
</organism>
<reference evidence="31" key="1">
    <citation type="submission" date="2018-04" db="EMBL/GenBank/DDBJ databases">
        <title>Transcriptome of Schizaphis graminum biotype I.</title>
        <authorList>
            <person name="Scully E.D."/>
            <person name="Geib S.M."/>
            <person name="Palmer N.A."/>
            <person name="Koch K."/>
            <person name="Bradshaw J."/>
            <person name="Heng-Moss T."/>
            <person name="Sarath G."/>
        </authorList>
    </citation>
    <scope>NUCLEOTIDE SEQUENCE</scope>
</reference>
<evidence type="ECO:0000256" key="9">
    <source>
        <dbReference type="ARBA" id="ARBA00022729"/>
    </source>
</evidence>
<dbReference type="InterPro" id="IPR022398">
    <property type="entry name" value="Peptidase_S8_His-AS"/>
</dbReference>
<name>A0A2S2N6A2_SCHGA</name>
<sequence>MSVLRAVQLIFLTVGLRFAVCHSTSESHVVDQEYIVTFNGYYLNETRYNYISAALKSSGVNNWNILERKNAASQYPSDFDVLFVDECYSLKALDALTGHPVIKKVTPQRLVQRYLNEHLNGTENKVLLHRRSLGQDIKLWQKLNKRYKTRHLLRAVPSQITKVLKADVLWRLGITGKGVKVAIFDTGLSISHPHFKRVAERTDWTGDGDLDDGLGHGTFVAGLIASHRECFGFAPDADLHIFRVFTNNQVSYTSWFLDAFNYAIMKKVHVLNLSIGGPDFMDQPFVDKVWELTANGVIMISAIGNDGPLYGTLNNPADQMDVIGVGGISFDDHIAKFSSRGMTTWELPQGYGRLKPDIVSYGTDVHGSSVSGGCRTLSGTSVASPVVAGAVTLLISGILAQGKIVNPASMKQALLASSQRLPGVNMFEQGHGKLDLLQAYKVLSSYIPQVSFSPR</sequence>
<keyword evidence="8" id="KW-0812">Transmembrane</keyword>
<protein>
    <recommendedName>
        <fullName evidence="25">Membrane-bound transcription factor site-1 protease</fullName>
        <ecNumber evidence="24">3.4.21.112</ecNumber>
    </recommendedName>
    <alternativeName>
        <fullName evidence="26">Endopeptidase S1P</fullName>
    </alternativeName>
</protein>
<keyword evidence="7 27" id="KW-0645">Protease</keyword>
<evidence type="ECO:0000256" key="17">
    <source>
        <dbReference type="ARBA" id="ARBA00023098"/>
    </source>
</evidence>
<keyword evidence="13 27" id="KW-0720">Serine protease</keyword>
<dbReference type="PROSITE" id="PS51892">
    <property type="entry name" value="SUBTILASE"/>
    <property type="match status" value="1"/>
</dbReference>
<feature type="active site" description="Charge relay system" evidence="27">
    <location>
        <position position="216"/>
    </location>
</feature>
<evidence type="ECO:0000256" key="8">
    <source>
        <dbReference type="ARBA" id="ARBA00022692"/>
    </source>
</evidence>
<comment type="similarity">
    <text evidence="4 27">Belongs to the peptidase S8 family.</text>
</comment>
<evidence type="ECO:0000256" key="27">
    <source>
        <dbReference type="PROSITE-ProRule" id="PRU01240"/>
    </source>
</evidence>
<keyword evidence="6" id="KW-0597">Phosphoprotein</keyword>
<evidence type="ECO:0000256" key="26">
    <source>
        <dbReference type="ARBA" id="ARBA00081324"/>
    </source>
</evidence>
<dbReference type="PRINTS" id="PR00723">
    <property type="entry name" value="SUBTILISIN"/>
</dbReference>
<feature type="active site" description="Charge relay system" evidence="27">
    <location>
        <position position="185"/>
    </location>
</feature>
<accession>A0A2S2N6A2</accession>
<feature type="chain" id="PRO_5015633653" description="Membrane-bound transcription factor site-1 protease" evidence="28">
    <location>
        <begin position="22"/>
        <end position="455"/>
    </location>
</feature>
<evidence type="ECO:0000256" key="5">
    <source>
        <dbReference type="ARBA" id="ARBA00022548"/>
    </source>
</evidence>
<dbReference type="PANTHER" id="PTHR43806">
    <property type="entry name" value="PEPTIDASE S8"/>
    <property type="match status" value="1"/>
</dbReference>
<evidence type="ECO:0000256" key="28">
    <source>
        <dbReference type="SAM" id="SignalP"/>
    </source>
</evidence>
<evidence type="ECO:0000256" key="20">
    <source>
        <dbReference type="ARBA" id="ARBA00023166"/>
    </source>
</evidence>
<keyword evidence="9 28" id="KW-0732">Signal</keyword>
<comment type="subcellular location">
    <subcellularLocation>
        <location evidence="2">Endoplasmic reticulum membrane</location>
        <topology evidence="2">Single-pass type I membrane protein</topology>
    </subcellularLocation>
    <subcellularLocation>
        <location evidence="3">Golgi apparatus membrane</location>
        <topology evidence="3">Single-pass membrane protein</topology>
    </subcellularLocation>
</comment>
<evidence type="ECO:0000256" key="3">
    <source>
        <dbReference type="ARBA" id="ARBA00004194"/>
    </source>
</evidence>
<evidence type="ECO:0000256" key="25">
    <source>
        <dbReference type="ARBA" id="ARBA00067283"/>
    </source>
</evidence>
<dbReference type="Pfam" id="PF23001">
    <property type="entry name" value="MBTP1_N"/>
    <property type="match status" value="1"/>
</dbReference>
<evidence type="ECO:0000256" key="1">
    <source>
        <dbReference type="ARBA" id="ARBA00001913"/>
    </source>
</evidence>
<keyword evidence="18" id="KW-0472">Membrane</keyword>
<dbReference type="InterPro" id="IPR055143">
    <property type="entry name" value="MBTP1_N"/>
</dbReference>
<dbReference type="AlphaFoldDB" id="A0A2S2N6A2"/>
<evidence type="ECO:0000256" key="15">
    <source>
        <dbReference type="ARBA" id="ARBA00022989"/>
    </source>
</evidence>
<evidence type="ECO:0000256" key="12">
    <source>
        <dbReference type="ARBA" id="ARBA00022824"/>
    </source>
</evidence>
<proteinExistence type="inferred from homology"/>
<evidence type="ECO:0000256" key="13">
    <source>
        <dbReference type="ARBA" id="ARBA00022825"/>
    </source>
</evidence>
<evidence type="ECO:0000256" key="4">
    <source>
        <dbReference type="ARBA" id="ARBA00011073"/>
    </source>
</evidence>
<dbReference type="GO" id="GO:0008203">
    <property type="term" value="P:cholesterol metabolic process"/>
    <property type="evidence" value="ECO:0007669"/>
    <property type="project" value="UniProtKB-KW"/>
</dbReference>
<keyword evidence="12" id="KW-0256">Endoplasmic reticulum</keyword>
<keyword evidence="10 27" id="KW-0378">Hydrolase</keyword>
<evidence type="ECO:0000256" key="21">
    <source>
        <dbReference type="ARBA" id="ARBA00023180"/>
    </source>
</evidence>
<dbReference type="SUPFAM" id="SSF52743">
    <property type="entry name" value="Subtilisin-like"/>
    <property type="match status" value="1"/>
</dbReference>
<dbReference type="PANTHER" id="PTHR43806:SF7">
    <property type="entry name" value="MEMBRANE-BOUND TRANSCRIPTION FACTOR SITE-1 PROTEASE"/>
    <property type="match status" value="1"/>
</dbReference>
<dbReference type="PROSITE" id="PS00138">
    <property type="entry name" value="SUBTILASE_SER"/>
    <property type="match status" value="1"/>
</dbReference>
<evidence type="ECO:0000259" key="29">
    <source>
        <dbReference type="Pfam" id="PF00082"/>
    </source>
</evidence>
<keyword evidence="15" id="KW-1133">Transmembrane helix</keyword>
<keyword evidence="21" id="KW-0325">Glycoprotein</keyword>
<dbReference type="EMBL" id="GGMR01000092">
    <property type="protein sequence ID" value="MBY12711.1"/>
    <property type="molecule type" value="Transcribed_RNA"/>
</dbReference>
<dbReference type="InterPro" id="IPR023828">
    <property type="entry name" value="Peptidase_S8_Ser-AS"/>
</dbReference>
<evidence type="ECO:0000256" key="10">
    <source>
        <dbReference type="ARBA" id="ARBA00022801"/>
    </source>
</evidence>
<evidence type="ECO:0000256" key="14">
    <source>
        <dbReference type="ARBA" id="ARBA00022837"/>
    </source>
</evidence>
<dbReference type="GO" id="GO:0004252">
    <property type="term" value="F:serine-type endopeptidase activity"/>
    <property type="evidence" value="ECO:0007669"/>
    <property type="project" value="UniProtKB-UniRule"/>
</dbReference>
<dbReference type="GO" id="GO:0000139">
    <property type="term" value="C:Golgi membrane"/>
    <property type="evidence" value="ECO:0007669"/>
    <property type="project" value="UniProtKB-SubCell"/>
</dbReference>
<dbReference type="InterPro" id="IPR036852">
    <property type="entry name" value="Peptidase_S8/S53_dom_sf"/>
</dbReference>
<feature type="domain" description="Peptidase S8/S53" evidence="29">
    <location>
        <begin position="176"/>
        <end position="432"/>
    </location>
</feature>
<evidence type="ECO:0000256" key="6">
    <source>
        <dbReference type="ARBA" id="ARBA00022553"/>
    </source>
</evidence>
<dbReference type="Gene3D" id="3.40.50.200">
    <property type="entry name" value="Peptidase S8/S53 domain"/>
    <property type="match status" value="1"/>
</dbReference>
<dbReference type="InterPro" id="IPR000209">
    <property type="entry name" value="Peptidase_S8/S53_dom"/>
</dbReference>
<dbReference type="InterPro" id="IPR050131">
    <property type="entry name" value="Peptidase_S8_subtilisin-like"/>
</dbReference>
<feature type="domain" description="Membrane-bound transcription factor site-1 protease-like N-terminal" evidence="30">
    <location>
        <begin position="29"/>
        <end position="109"/>
    </location>
</feature>
<dbReference type="GO" id="GO:0005789">
    <property type="term" value="C:endoplasmic reticulum membrane"/>
    <property type="evidence" value="ECO:0007669"/>
    <property type="project" value="UniProtKB-SubCell"/>
</dbReference>
<dbReference type="EC" id="3.4.21.112" evidence="24"/>
<dbReference type="PROSITE" id="PS00137">
    <property type="entry name" value="SUBTILASE_HIS"/>
    <property type="match status" value="1"/>
</dbReference>
<keyword evidence="22" id="KW-0753">Steroid metabolism</keyword>
<evidence type="ECO:0000256" key="2">
    <source>
        <dbReference type="ARBA" id="ARBA00004115"/>
    </source>
</evidence>
<dbReference type="GO" id="GO:0006508">
    <property type="term" value="P:proteolysis"/>
    <property type="evidence" value="ECO:0007669"/>
    <property type="project" value="UniProtKB-KW"/>
</dbReference>
<dbReference type="Pfam" id="PF00082">
    <property type="entry name" value="Peptidase_S8"/>
    <property type="match status" value="1"/>
</dbReference>
<gene>
    <name evidence="31" type="primary">MBTPS1_2</name>
    <name evidence="31" type="ORF">g.136167</name>
</gene>
<keyword evidence="11" id="KW-0068">Autocatalytic cleavage</keyword>
<keyword evidence="20" id="KW-1207">Sterol metabolism</keyword>
<dbReference type="InterPro" id="IPR015500">
    <property type="entry name" value="Peptidase_S8_subtilisin-rel"/>
</dbReference>
<evidence type="ECO:0000256" key="7">
    <source>
        <dbReference type="ARBA" id="ARBA00022670"/>
    </source>
</evidence>
<keyword evidence="19" id="KW-0865">Zymogen</keyword>
<keyword evidence="14" id="KW-0106">Calcium</keyword>
<feature type="active site" description="Charge relay system" evidence="27">
    <location>
        <position position="381"/>
    </location>
</feature>
<evidence type="ECO:0000256" key="11">
    <source>
        <dbReference type="ARBA" id="ARBA00022813"/>
    </source>
</evidence>
<evidence type="ECO:0000256" key="22">
    <source>
        <dbReference type="ARBA" id="ARBA00023221"/>
    </source>
</evidence>
<evidence type="ECO:0000256" key="19">
    <source>
        <dbReference type="ARBA" id="ARBA00023145"/>
    </source>
</evidence>
<keyword evidence="16" id="KW-0333">Golgi apparatus</keyword>
<evidence type="ECO:0000256" key="18">
    <source>
        <dbReference type="ARBA" id="ARBA00023136"/>
    </source>
</evidence>
<feature type="signal peptide" evidence="28">
    <location>
        <begin position="1"/>
        <end position="21"/>
    </location>
</feature>
<keyword evidence="17" id="KW-0443">Lipid metabolism</keyword>
<comment type="cofactor">
    <cofactor evidence="1">
        <name>Ca(2+)</name>
        <dbReference type="ChEBI" id="CHEBI:29108"/>
    </cofactor>
</comment>
<evidence type="ECO:0000259" key="30">
    <source>
        <dbReference type="Pfam" id="PF23001"/>
    </source>
</evidence>
<evidence type="ECO:0000256" key="16">
    <source>
        <dbReference type="ARBA" id="ARBA00023034"/>
    </source>
</evidence>
<keyword evidence="5" id="KW-0153">Cholesterol metabolism</keyword>
<evidence type="ECO:0000256" key="24">
    <source>
        <dbReference type="ARBA" id="ARBA00066596"/>
    </source>
</evidence>
<evidence type="ECO:0000256" key="23">
    <source>
        <dbReference type="ARBA" id="ARBA00050826"/>
    </source>
</evidence>
<dbReference type="FunFam" id="3.40.50.200:FF:000008">
    <property type="entry name" value="Membrane-bound transcription factor site-1 protease preproprotein"/>
    <property type="match status" value="1"/>
</dbReference>
<evidence type="ECO:0000313" key="31">
    <source>
        <dbReference type="EMBL" id="MBY12711.1"/>
    </source>
</evidence>
<comment type="catalytic activity">
    <reaction evidence="23">
        <text>Processes precursors containing basic and hydrophobic/aliphatic residues at P4 and P2, respectively, with a relatively relaxed acceptance of amino acids at P1 and P3.</text>
        <dbReference type="EC" id="3.4.21.112"/>
    </reaction>
</comment>